<dbReference type="EMBL" id="CP030941">
    <property type="protein sequence ID" value="UUP18992.1"/>
    <property type="molecule type" value="Genomic_DNA"/>
</dbReference>
<evidence type="ECO:0000259" key="2">
    <source>
        <dbReference type="Pfam" id="PF09835"/>
    </source>
</evidence>
<keyword evidence="1" id="KW-0812">Transmembrane</keyword>
<dbReference type="Proteomes" id="UP001342418">
    <property type="component" value="Chromosome"/>
</dbReference>
<keyword evidence="4" id="KW-1185">Reference proteome</keyword>
<gene>
    <name evidence="3" type="ORF">NTH_03479</name>
</gene>
<evidence type="ECO:0000313" key="4">
    <source>
        <dbReference type="Proteomes" id="UP001342418"/>
    </source>
</evidence>
<accession>A0ABY5MNJ3</accession>
<dbReference type="PANTHER" id="PTHR40547:SF1">
    <property type="entry name" value="SLL0298 PROTEIN"/>
    <property type="match status" value="1"/>
</dbReference>
<keyword evidence="1" id="KW-0472">Membrane</keyword>
<dbReference type="Pfam" id="PF09835">
    <property type="entry name" value="DUF2062"/>
    <property type="match status" value="1"/>
</dbReference>
<evidence type="ECO:0000313" key="3">
    <source>
        <dbReference type="EMBL" id="UUP18992.1"/>
    </source>
</evidence>
<organism evidence="3 4">
    <name type="scientific">Nitratireductor thuwali</name>
    <dbReference type="NCBI Taxonomy" id="2267699"/>
    <lineage>
        <taxon>Bacteria</taxon>
        <taxon>Pseudomonadati</taxon>
        <taxon>Pseudomonadota</taxon>
        <taxon>Alphaproteobacteria</taxon>
        <taxon>Hyphomicrobiales</taxon>
        <taxon>Phyllobacteriaceae</taxon>
        <taxon>Nitratireductor</taxon>
    </lineage>
</organism>
<dbReference type="PANTHER" id="PTHR40547">
    <property type="entry name" value="SLL0298 PROTEIN"/>
    <property type="match status" value="1"/>
</dbReference>
<reference evidence="3 4" key="1">
    <citation type="submission" date="2018-07" db="EMBL/GenBank/DDBJ databases">
        <title>Genome sequence of Nitratireductor thuwali#1536.</title>
        <authorList>
            <person name="Michoud G."/>
            <person name="Merlino G."/>
            <person name="Sefrji F.O."/>
            <person name="Daffonchio D."/>
        </authorList>
    </citation>
    <scope>NUCLEOTIDE SEQUENCE [LARGE SCALE GENOMIC DNA]</scope>
    <source>
        <strain evidence="4">Nit1536</strain>
    </source>
</reference>
<feature type="transmembrane region" description="Helical" evidence="1">
    <location>
        <begin position="126"/>
        <end position="149"/>
    </location>
</feature>
<keyword evidence="1" id="KW-1133">Transmembrane helix</keyword>
<feature type="domain" description="DUF2062" evidence="2">
    <location>
        <begin position="10"/>
        <end position="157"/>
    </location>
</feature>
<proteinExistence type="predicted"/>
<name>A0ABY5MNJ3_9HYPH</name>
<feature type="transmembrane region" description="Helical" evidence="1">
    <location>
        <begin position="20"/>
        <end position="41"/>
    </location>
</feature>
<feature type="transmembrane region" description="Helical" evidence="1">
    <location>
        <begin position="47"/>
        <end position="69"/>
    </location>
</feature>
<sequence>MVWPRRSFLRSAQYFTKRALRLRATPHAIAAGIAAGVFASFTPFLGFHFLLAAALAWVLGGNVVASAIGTAVGNPLTFPFIWGATLQLGKAILHGAHPGPHMPVDLGRALRHLEFSQLWEPLIKPMAVGALPLGLAVGLIFYFLTRWTVIAFREQRRKRLAERARRRAEMQSRTATATAG</sequence>
<protein>
    <recommendedName>
        <fullName evidence="2">DUF2062 domain-containing protein</fullName>
    </recommendedName>
</protein>
<dbReference type="InterPro" id="IPR018639">
    <property type="entry name" value="DUF2062"/>
</dbReference>
<evidence type="ECO:0000256" key="1">
    <source>
        <dbReference type="SAM" id="Phobius"/>
    </source>
</evidence>